<evidence type="ECO:0000256" key="2">
    <source>
        <dbReference type="ARBA" id="ARBA00005712"/>
    </source>
</evidence>
<keyword evidence="4 8" id="KW-0406">Ion transport</keyword>
<keyword evidence="3 8" id="KW-0813">Transport</keyword>
<keyword evidence="6 8" id="KW-0139">CF(1)</keyword>
<evidence type="ECO:0000313" key="10">
    <source>
        <dbReference type="EMBL" id="MBP1856318.1"/>
    </source>
</evidence>
<evidence type="ECO:0000256" key="4">
    <source>
        <dbReference type="ARBA" id="ARBA00023065"/>
    </source>
</evidence>
<evidence type="ECO:0000256" key="5">
    <source>
        <dbReference type="ARBA" id="ARBA00023136"/>
    </source>
</evidence>
<dbReference type="InterPro" id="IPR036771">
    <property type="entry name" value="ATPsynth_dsu/esu_N"/>
</dbReference>
<dbReference type="SUPFAM" id="SSF51344">
    <property type="entry name" value="Epsilon subunit of F1F0-ATP synthase N-terminal domain"/>
    <property type="match status" value="1"/>
</dbReference>
<reference evidence="10 11" key="1">
    <citation type="submission" date="2021-03" db="EMBL/GenBank/DDBJ databases">
        <title>Genomic Encyclopedia of Type Strains, Phase IV (KMG-IV): sequencing the most valuable type-strain genomes for metagenomic binning, comparative biology and taxonomic classification.</title>
        <authorList>
            <person name="Goeker M."/>
        </authorList>
    </citation>
    <scope>NUCLEOTIDE SEQUENCE [LARGE SCALE GENOMIC DNA]</scope>
    <source>
        <strain evidence="10 11">DSM 1289</strain>
    </source>
</reference>
<dbReference type="Proteomes" id="UP000767291">
    <property type="component" value="Unassembled WGS sequence"/>
</dbReference>
<comment type="caution">
    <text evidence="10">The sequence shown here is derived from an EMBL/GenBank/DDBJ whole genome shotgun (WGS) entry which is preliminary data.</text>
</comment>
<sequence>MASKFSLEVVTPDEIFYKDDVEMVIFRTTEGDRAVLKNHIPFVSGLKKGKLRIKLDGNFKEASILEGFVNVQKEKTVILTQSAEWK</sequence>
<dbReference type="PANTHER" id="PTHR13822">
    <property type="entry name" value="ATP SYNTHASE DELTA/EPSILON CHAIN"/>
    <property type="match status" value="1"/>
</dbReference>
<keyword evidence="5" id="KW-0472">Membrane</keyword>
<evidence type="ECO:0000256" key="3">
    <source>
        <dbReference type="ARBA" id="ARBA00022448"/>
    </source>
</evidence>
<dbReference type="PANTHER" id="PTHR13822:SF10">
    <property type="entry name" value="ATP SYNTHASE EPSILON CHAIN, CHLOROPLASTIC"/>
    <property type="match status" value="1"/>
</dbReference>
<keyword evidence="11" id="KW-1185">Reference proteome</keyword>
<evidence type="ECO:0000256" key="7">
    <source>
        <dbReference type="ARBA" id="ARBA00023310"/>
    </source>
</evidence>
<protein>
    <submittedName>
        <fullName evidence="10">F-type H+-transporting ATPase subunit epsilon</fullName>
    </submittedName>
</protein>
<dbReference type="InterPro" id="IPR001469">
    <property type="entry name" value="ATP_synth_F1_dsu/esu"/>
</dbReference>
<dbReference type="InterPro" id="IPR020546">
    <property type="entry name" value="ATP_synth_F1_dsu/esu_N"/>
</dbReference>
<comment type="subunit">
    <text evidence="8">F-type ATPases have 2 components, CF(1) - the catalytic core - and CF(0) - the membrane proton channel. CF(1) has five subunits: alpha(3), beta(3), gamma(1), delta(1), epsilon(1). CF(0) has three main subunits: a, b and c.</text>
</comment>
<proteinExistence type="inferred from homology"/>
<dbReference type="NCBIfam" id="TIGR01216">
    <property type="entry name" value="ATP_synt_epsi"/>
    <property type="match status" value="1"/>
</dbReference>
<evidence type="ECO:0000313" key="11">
    <source>
        <dbReference type="Proteomes" id="UP000767291"/>
    </source>
</evidence>
<accession>A0ABS4EEF0</accession>
<gene>
    <name evidence="10" type="ORF">J2Z43_002770</name>
</gene>
<dbReference type="CDD" id="cd12152">
    <property type="entry name" value="F1-ATPase_delta"/>
    <property type="match status" value="1"/>
</dbReference>
<dbReference type="EMBL" id="JAGGJX010000008">
    <property type="protein sequence ID" value="MBP1856318.1"/>
    <property type="molecule type" value="Genomic_DNA"/>
</dbReference>
<evidence type="ECO:0000256" key="1">
    <source>
        <dbReference type="ARBA" id="ARBA00004184"/>
    </source>
</evidence>
<name>A0ABS4EEF0_9FIRM</name>
<evidence type="ECO:0000256" key="6">
    <source>
        <dbReference type="ARBA" id="ARBA00023196"/>
    </source>
</evidence>
<comment type="subcellular location">
    <subcellularLocation>
        <location evidence="1">Endomembrane system</location>
        <topology evidence="1">Peripheral membrane protein</topology>
    </subcellularLocation>
</comment>
<dbReference type="Gene3D" id="2.60.15.10">
    <property type="entry name" value="F0F1 ATP synthase delta/epsilon subunit, N-terminal"/>
    <property type="match status" value="1"/>
</dbReference>
<evidence type="ECO:0000256" key="8">
    <source>
        <dbReference type="RuleBase" id="RU003656"/>
    </source>
</evidence>
<organism evidence="10 11">
    <name type="scientific">Metaclostridioides mangenotii</name>
    <dbReference type="NCBI Taxonomy" id="1540"/>
    <lineage>
        <taxon>Bacteria</taxon>
        <taxon>Bacillati</taxon>
        <taxon>Bacillota</taxon>
        <taxon>Clostridia</taxon>
        <taxon>Peptostreptococcales</taxon>
        <taxon>Peptostreptococcaceae</taxon>
        <taxon>Metaclostridioides</taxon>
    </lineage>
</organism>
<feature type="domain" description="ATP synthase F1 complex delta/epsilon subunit N-terminal" evidence="9">
    <location>
        <begin position="5"/>
        <end position="83"/>
    </location>
</feature>
<dbReference type="RefSeq" id="WP_209457646.1">
    <property type="nucleotide sequence ID" value="NZ_BAAACS010000005.1"/>
</dbReference>
<comment type="similarity">
    <text evidence="2 8">Belongs to the ATPase epsilon chain family.</text>
</comment>
<keyword evidence="7 8" id="KW-0066">ATP synthesis</keyword>
<dbReference type="Pfam" id="PF02823">
    <property type="entry name" value="ATP-synt_DE_N"/>
    <property type="match status" value="1"/>
</dbReference>
<evidence type="ECO:0000259" key="9">
    <source>
        <dbReference type="Pfam" id="PF02823"/>
    </source>
</evidence>